<evidence type="ECO:0000256" key="1">
    <source>
        <dbReference type="SAM" id="Coils"/>
    </source>
</evidence>
<evidence type="ECO:0000313" key="3">
    <source>
        <dbReference type="Proteomes" id="UP000054560"/>
    </source>
</evidence>
<dbReference type="RefSeq" id="XP_014153287.1">
    <property type="nucleotide sequence ID" value="XM_014297812.1"/>
</dbReference>
<evidence type="ECO:0000313" key="2">
    <source>
        <dbReference type="EMBL" id="KNC79385.1"/>
    </source>
</evidence>
<name>A0A0L0FRI4_9EUKA</name>
<feature type="coiled-coil region" evidence="1">
    <location>
        <begin position="128"/>
        <end position="158"/>
    </location>
</feature>
<protein>
    <submittedName>
        <fullName evidence="2">Uncharacterized protein</fullName>
    </submittedName>
</protein>
<accession>A0A0L0FRI4</accession>
<dbReference type="AlphaFoldDB" id="A0A0L0FRI4"/>
<dbReference type="Proteomes" id="UP000054560">
    <property type="component" value="Unassembled WGS sequence"/>
</dbReference>
<reference evidence="2 3" key="1">
    <citation type="submission" date="2011-02" db="EMBL/GenBank/DDBJ databases">
        <title>The Genome Sequence of Sphaeroforma arctica JP610.</title>
        <authorList>
            <consortium name="The Broad Institute Genome Sequencing Platform"/>
            <person name="Russ C."/>
            <person name="Cuomo C."/>
            <person name="Young S.K."/>
            <person name="Zeng Q."/>
            <person name="Gargeya S."/>
            <person name="Alvarado L."/>
            <person name="Berlin A."/>
            <person name="Chapman S.B."/>
            <person name="Chen Z."/>
            <person name="Freedman E."/>
            <person name="Gellesch M."/>
            <person name="Goldberg J."/>
            <person name="Griggs A."/>
            <person name="Gujja S."/>
            <person name="Heilman E."/>
            <person name="Heiman D."/>
            <person name="Howarth C."/>
            <person name="Mehta T."/>
            <person name="Neiman D."/>
            <person name="Pearson M."/>
            <person name="Roberts A."/>
            <person name="Saif S."/>
            <person name="Shea T."/>
            <person name="Shenoy N."/>
            <person name="Sisk P."/>
            <person name="Stolte C."/>
            <person name="Sykes S."/>
            <person name="White J."/>
            <person name="Yandava C."/>
            <person name="Burger G."/>
            <person name="Gray M.W."/>
            <person name="Holland P.W.H."/>
            <person name="King N."/>
            <person name="Lang F.B.F."/>
            <person name="Roger A.J."/>
            <person name="Ruiz-Trillo I."/>
            <person name="Haas B."/>
            <person name="Nusbaum C."/>
            <person name="Birren B."/>
        </authorList>
    </citation>
    <scope>NUCLEOTIDE SEQUENCE [LARGE SCALE GENOMIC DNA]</scope>
    <source>
        <strain evidence="2 3">JP610</strain>
    </source>
</reference>
<sequence>MQCSDGGAQPRIHRQLTPIQSHAHPLHWACLRSDTLEDPSANFSLLVEAVATRLCWAALNSAPLDADGNVEERALKAIAQKYKVSKDPLTLATETFLLSKLDRSDAAQYKQYRIKVKRRLHGLFKDDLAEIEDKAERLKLLQMSYEQTETNYRNLINKMQTRT</sequence>
<dbReference type="EMBL" id="KQ242316">
    <property type="protein sequence ID" value="KNC79385.1"/>
    <property type="molecule type" value="Genomic_DNA"/>
</dbReference>
<dbReference type="GeneID" id="25908725"/>
<organism evidence="2 3">
    <name type="scientific">Sphaeroforma arctica JP610</name>
    <dbReference type="NCBI Taxonomy" id="667725"/>
    <lineage>
        <taxon>Eukaryota</taxon>
        <taxon>Ichthyosporea</taxon>
        <taxon>Ichthyophonida</taxon>
        <taxon>Sphaeroforma</taxon>
    </lineage>
</organism>
<keyword evidence="3" id="KW-1185">Reference proteome</keyword>
<proteinExistence type="predicted"/>
<gene>
    <name evidence="2" type="ORF">SARC_08221</name>
</gene>
<dbReference type="OrthoDB" id="10253098at2759"/>
<keyword evidence="1" id="KW-0175">Coiled coil</keyword>